<feature type="region of interest" description="Disordered" evidence="4">
    <location>
        <begin position="1052"/>
        <end position="1098"/>
    </location>
</feature>
<feature type="compositionally biased region" description="Basic and acidic residues" evidence="4">
    <location>
        <begin position="210"/>
        <end position="219"/>
    </location>
</feature>
<feature type="region of interest" description="Disordered" evidence="4">
    <location>
        <begin position="921"/>
        <end position="941"/>
    </location>
</feature>
<protein>
    <submittedName>
        <fullName evidence="6">Claspin-like isoform X1</fullName>
    </submittedName>
</protein>
<evidence type="ECO:0000313" key="5">
    <source>
        <dbReference type="Proteomes" id="UP000694941"/>
    </source>
</evidence>
<feature type="compositionally biased region" description="Acidic residues" evidence="4">
    <location>
        <begin position="579"/>
        <end position="608"/>
    </location>
</feature>
<feature type="compositionally biased region" description="Acidic residues" evidence="4">
    <location>
        <begin position="1083"/>
        <end position="1093"/>
    </location>
</feature>
<dbReference type="RefSeq" id="XP_022253114.1">
    <property type="nucleotide sequence ID" value="XM_022397406.1"/>
</dbReference>
<keyword evidence="3" id="KW-0539">Nucleus</keyword>
<dbReference type="PANTHER" id="PTHR14396">
    <property type="entry name" value="CLASPIN"/>
    <property type="match status" value="1"/>
</dbReference>
<evidence type="ECO:0000256" key="2">
    <source>
        <dbReference type="ARBA" id="ARBA00022553"/>
    </source>
</evidence>
<feature type="compositionally biased region" description="Basic and acidic residues" evidence="4">
    <location>
        <begin position="189"/>
        <end position="201"/>
    </location>
</feature>
<name>A0ABM1TB58_LIMPO</name>
<feature type="region of interest" description="Disordered" evidence="4">
    <location>
        <begin position="1124"/>
        <end position="1152"/>
    </location>
</feature>
<dbReference type="Proteomes" id="UP000694941">
    <property type="component" value="Unplaced"/>
</dbReference>
<feature type="compositionally biased region" description="Acidic residues" evidence="4">
    <location>
        <begin position="992"/>
        <end position="1021"/>
    </location>
</feature>
<comment type="subcellular location">
    <subcellularLocation>
        <location evidence="1">Nucleus</location>
    </subcellularLocation>
</comment>
<proteinExistence type="predicted"/>
<feature type="region of interest" description="Disordered" evidence="4">
    <location>
        <begin position="980"/>
        <end position="1023"/>
    </location>
</feature>
<gene>
    <name evidence="6" type="primary">LOC106469004</name>
</gene>
<feature type="region of interest" description="Disordered" evidence="4">
    <location>
        <begin position="17"/>
        <end position="43"/>
    </location>
</feature>
<accession>A0ABM1TB58</accession>
<evidence type="ECO:0000256" key="1">
    <source>
        <dbReference type="ARBA" id="ARBA00004123"/>
    </source>
</evidence>
<evidence type="ECO:0000256" key="3">
    <source>
        <dbReference type="ARBA" id="ARBA00023242"/>
    </source>
</evidence>
<feature type="region of interest" description="Disordered" evidence="4">
    <location>
        <begin position="291"/>
        <end position="327"/>
    </location>
</feature>
<feature type="compositionally biased region" description="Acidic residues" evidence="4">
    <location>
        <begin position="618"/>
        <end position="628"/>
    </location>
</feature>
<feature type="region of interest" description="Disordered" evidence="4">
    <location>
        <begin position="813"/>
        <end position="836"/>
    </location>
</feature>
<feature type="compositionally biased region" description="Basic and acidic residues" evidence="4">
    <location>
        <begin position="162"/>
        <end position="179"/>
    </location>
</feature>
<dbReference type="InterPro" id="IPR024146">
    <property type="entry name" value="Claspin"/>
</dbReference>
<feature type="compositionally biased region" description="Basic and acidic residues" evidence="4">
    <location>
        <begin position="307"/>
        <end position="327"/>
    </location>
</feature>
<sequence>MITEKSYTISTIKHLDELESSLDNGPTSDQNPEEEITQKDFLNTRDKDITESLYKSDNCDYDIFDKEPFPDSGTVQDCASGGDDDDMLGNERLTGNGHVVEEQVETNEKKHGTVVKGELLAKQSETVNKRIININGFDEGFFSEQLSKHEYKDTGYNSEVQGDEKSFENDIKTQEDKSVNENMLAGESFKIENQEQEKKNISNESQQEDELFRNEKNEQEFESEEGLGKDSSEVNQLDKSSKTHKTVKHSKEELKEIFSENQRILRESSISIPYHKPPQVTLAEFLSRRKKTALQNKNPRSSLEGIKQNEKIKKLDSSKSSHPEKCKVEDEAEISNSLFSTGLGNGDDSSLNFSLSCPEAKPEFDICAKENISTVFSTNNEQLNQDKELKTKEIKHVLKEKCLEAVKFSNPKISGNPNTFIDLDEDSPKEKSALEKFMEKFVHHTTSQKKNISKKNITMKIVCKEVNKESGKEEFVSECVTTSVAEKDLSPVSTTAPGAKLAQLKQQLWEKLSVQRRKQREKRRERFKLENEQGFEHQNLEDNEIEEEELTDQTDTDEEPDEGEESLVEKKKVKRNMFIDEEAEESGEGEDDEEYEGVESETSDDELTTEQKVKSNHDEDDTYEDEEDTIVKRTAKRNRFIDSEDDDSTVAGDFSKQDKLTHSEFVYNEVKENSDNFKVTKPLLERITSEELFQFSATEKKEEQKKSQDIMRETSMESLENSFDFSCSSLPLFQPEQTIDGAKLRSIPHNISYDETSSPQITPSLKNLTRLSLPVEDSQDLYIINNLQTYTPSRKDGTWTSLPSQAFLFSPLEEETNSKNETKSKPPSLDQGLNIDLQSSSQSGMDELLGLCSGQFSESFSETRKERNSHTLSQVFAGSISHEAANSQEKLDELVELCSGEFTHSPRKEIKSRKKYPGKRRLVMMSDDEDEDCESFGGFSDNEEFEINEDLQVEDNKSHEEKKFSGFAFQENSKIRKEFFEEEAELSGSDVGSDEDLDLPEDEDNYEEDEIAEELPSEDELRDQIGKVHFKTLLDEDKRKLKLYQEMYLEDGDLHSEGGKRERKFRWKNIDMNSQEEGLGSESEGDDNEVEDDGQWRRQRHEREKWLKEQEELPVTSKENIIVNRSKVLLKTSGSSNEPVSTQEKRNPSFTILSKDSATFQTRKGSFLCRDGNTLSRLAEKLKSASDSSVSGPRSAKNFVFQTVSPSKKSSVRHAKKSQECTTHPKKKCKLEPILADSSQNSIFNFL</sequence>
<feature type="compositionally biased region" description="Polar residues" evidence="4">
    <location>
        <begin position="1132"/>
        <end position="1152"/>
    </location>
</feature>
<keyword evidence="5" id="KW-1185">Reference proteome</keyword>
<feature type="compositionally biased region" description="Basic and acidic residues" evidence="4">
    <location>
        <begin position="522"/>
        <end position="540"/>
    </location>
</feature>
<evidence type="ECO:0000256" key="4">
    <source>
        <dbReference type="SAM" id="MobiDB-lite"/>
    </source>
</evidence>
<feature type="compositionally biased region" description="Polar residues" evidence="4">
    <location>
        <begin position="21"/>
        <end position="30"/>
    </location>
</feature>
<feature type="compositionally biased region" description="Acidic residues" evidence="4">
    <location>
        <begin position="541"/>
        <end position="566"/>
    </location>
</feature>
<dbReference type="PANTHER" id="PTHR14396:SF10">
    <property type="entry name" value="CLASPIN"/>
    <property type="match status" value="1"/>
</dbReference>
<feature type="region of interest" description="Disordered" evidence="4">
    <location>
        <begin position="155"/>
        <end position="254"/>
    </location>
</feature>
<feature type="region of interest" description="Disordered" evidence="4">
    <location>
        <begin position="515"/>
        <end position="655"/>
    </location>
</feature>
<keyword evidence="2" id="KW-0597">Phosphoprotein</keyword>
<evidence type="ECO:0000313" key="6">
    <source>
        <dbReference type="RefSeq" id="XP_022253114.1"/>
    </source>
</evidence>
<organism evidence="5 6">
    <name type="scientific">Limulus polyphemus</name>
    <name type="common">Atlantic horseshoe crab</name>
    <dbReference type="NCBI Taxonomy" id="6850"/>
    <lineage>
        <taxon>Eukaryota</taxon>
        <taxon>Metazoa</taxon>
        <taxon>Ecdysozoa</taxon>
        <taxon>Arthropoda</taxon>
        <taxon>Chelicerata</taxon>
        <taxon>Merostomata</taxon>
        <taxon>Xiphosura</taxon>
        <taxon>Limulidae</taxon>
        <taxon>Limulus</taxon>
    </lineage>
</organism>
<dbReference type="GeneID" id="106469004"/>
<reference evidence="6" key="1">
    <citation type="submission" date="2025-08" db="UniProtKB">
        <authorList>
            <consortium name="RefSeq"/>
        </authorList>
    </citation>
    <scope>IDENTIFICATION</scope>
    <source>
        <tissue evidence="6">Muscle</tissue>
    </source>
</reference>